<dbReference type="InterPro" id="IPR013210">
    <property type="entry name" value="LRR_N_plant-typ"/>
</dbReference>
<dbReference type="Pfam" id="PF23598">
    <property type="entry name" value="LRR_14"/>
    <property type="match status" value="1"/>
</dbReference>
<dbReference type="InterPro" id="IPR003591">
    <property type="entry name" value="Leu-rich_rpt_typical-subtyp"/>
</dbReference>
<dbReference type="FunFam" id="3.80.10.10:FF:001347">
    <property type="entry name" value="LRR receptor-like serine/threonine-protein kinase GSO2"/>
    <property type="match status" value="1"/>
</dbReference>
<dbReference type="SMART" id="SM00369">
    <property type="entry name" value="LRR_TYP"/>
    <property type="match status" value="12"/>
</dbReference>
<evidence type="ECO:0000256" key="6">
    <source>
        <dbReference type="ARBA" id="ARBA00022729"/>
    </source>
</evidence>
<dbReference type="PRINTS" id="PR00019">
    <property type="entry name" value="LEURICHRPT"/>
</dbReference>
<dbReference type="SUPFAM" id="SSF52047">
    <property type="entry name" value="RNI-like"/>
    <property type="match status" value="1"/>
</dbReference>
<dbReference type="PANTHER" id="PTHR48063">
    <property type="entry name" value="LRR RECEPTOR-LIKE KINASE"/>
    <property type="match status" value="1"/>
</dbReference>
<feature type="domain" description="Disease resistance R13L4/SHOC-2-like LRR" evidence="14">
    <location>
        <begin position="645"/>
        <end position="784"/>
    </location>
</feature>
<keyword evidence="9 12" id="KW-0472">Membrane</keyword>
<reference evidence="15 16" key="1">
    <citation type="journal article" date="2006" name="Science">
        <title>The genome of black cottonwood, Populus trichocarpa (Torr. &amp; Gray).</title>
        <authorList>
            <person name="Tuskan G.A."/>
            <person name="Difazio S."/>
            <person name="Jansson S."/>
            <person name="Bohlmann J."/>
            <person name="Grigoriev I."/>
            <person name="Hellsten U."/>
            <person name="Putnam N."/>
            <person name="Ralph S."/>
            <person name="Rombauts S."/>
            <person name="Salamov A."/>
            <person name="Schein J."/>
            <person name="Sterck L."/>
            <person name="Aerts A."/>
            <person name="Bhalerao R.R."/>
            <person name="Bhalerao R.P."/>
            <person name="Blaudez D."/>
            <person name="Boerjan W."/>
            <person name="Brun A."/>
            <person name="Brunner A."/>
            <person name="Busov V."/>
            <person name="Campbell M."/>
            <person name="Carlson J."/>
            <person name="Chalot M."/>
            <person name="Chapman J."/>
            <person name="Chen G.L."/>
            <person name="Cooper D."/>
            <person name="Coutinho P.M."/>
            <person name="Couturier J."/>
            <person name="Covert S."/>
            <person name="Cronk Q."/>
            <person name="Cunningham R."/>
            <person name="Davis J."/>
            <person name="Degroeve S."/>
            <person name="Dejardin A."/>
            <person name="Depamphilis C."/>
            <person name="Detter J."/>
            <person name="Dirks B."/>
            <person name="Dubchak I."/>
            <person name="Duplessis S."/>
            <person name="Ehlting J."/>
            <person name="Ellis B."/>
            <person name="Gendler K."/>
            <person name="Goodstein D."/>
            <person name="Gribskov M."/>
            <person name="Grimwood J."/>
            <person name="Groover A."/>
            <person name="Gunter L."/>
            <person name="Hamberger B."/>
            <person name="Heinze B."/>
            <person name="Helariutta Y."/>
            <person name="Henrissat B."/>
            <person name="Holligan D."/>
            <person name="Holt R."/>
            <person name="Huang W."/>
            <person name="Islam-Faridi N."/>
            <person name="Jones S."/>
            <person name="Jones-Rhoades M."/>
            <person name="Jorgensen R."/>
            <person name="Joshi C."/>
            <person name="Kangasjarvi J."/>
            <person name="Karlsson J."/>
            <person name="Kelleher C."/>
            <person name="Kirkpatrick R."/>
            <person name="Kirst M."/>
            <person name="Kohler A."/>
            <person name="Kalluri U."/>
            <person name="Larimer F."/>
            <person name="Leebens-Mack J."/>
            <person name="Leple J.C."/>
            <person name="Locascio P."/>
            <person name="Lou Y."/>
            <person name="Lucas S."/>
            <person name="Martin F."/>
            <person name="Montanini B."/>
            <person name="Napoli C."/>
            <person name="Nelson D.R."/>
            <person name="Nelson C."/>
            <person name="Nieminen K."/>
            <person name="Nilsson O."/>
            <person name="Pereda V."/>
            <person name="Peter G."/>
            <person name="Philippe R."/>
            <person name="Pilate G."/>
            <person name="Poliakov A."/>
            <person name="Razumovskaya J."/>
            <person name="Richardson P."/>
            <person name="Rinaldi C."/>
            <person name="Ritland K."/>
            <person name="Rouze P."/>
            <person name="Ryaboy D."/>
            <person name="Schmutz J."/>
            <person name="Schrader J."/>
            <person name="Segerman B."/>
            <person name="Shin H."/>
            <person name="Siddiqui A."/>
            <person name="Sterky F."/>
            <person name="Terry A."/>
            <person name="Tsai C.J."/>
            <person name="Uberbacher E."/>
            <person name="Unneberg P."/>
            <person name="Vahala J."/>
            <person name="Wall K."/>
            <person name="Wessler S."/>
            <person name="Yang G."/>
            <person name="Yin T."/>
            <person name="Douglas C."/>
            <person name="Marra M."/>
            <person name="Sandberg G."/>
            <person name="Van de Peer Y."/>
            <person name="Rokhsar D."/>
        </authorList>
    </citation>
    <scope>NUCLEOTIDE SEQUENCE [LARGE SCALE GENOMIC DNA]</scope>
    <source>
        <strain evidence="16">cv. Nisqually</strain>
    </source>
</reference>
<dbReference type="SUPFAM" id="SSF52058">
    <property type="entry name" value="L domain-like"/>
    <property type="match status" value="3"/>
</dbReference>
<comment type="similarity">
    <text evidence="2">Belongs to the RLP family.</text>
</comment>
<dbReference type="EMBL" id="CM009299">
    <property type="protein sequence ID" value="PNT15806.2"/>
    <property type="molecule type" value="Genomic_DNA"/>
</dbReference>
<dbReference type="HOGENOM" id="CLU_000288_18_3_1"/>
<dbReference type="InterPro" id="IPR055414">
    <property type="entry name" value="LRR_R13L4/SHOC2-like"/>
</dbReference>
<evidence type="ECO:0000313" key="15">
    <source>
        <dbReference type="EMBL" id="PNT15806.2"/>
    </source>
</evidence>
<feature type="domain" description="Leucine-rich repeat-containing N-terminal plant-type" evidence="13">
    <location>
        <begin position="89"/>
        <end position="125"/>
    </location>
</feature>
<evidence type="ECO:0000259" key="13">
    <source>
        <dbReference type="Pfam" id="PF08263"/>
    </source>
</evidence>
<dbReference type="GO" id="GO:0005886">
    <property type="term" value="C:plasma membrane"/>
    <property type="evidence" value="ECO:0007669"/>
    <property type="project" value="UniProtKB-SubCell"/>
</dbReference>
<accession>B9HWB2</accession>
<keyword evidence="4" id="KW-0433">Leucine-rich repeat</keyword>
<organism evidence="15 16">
    <name type="scientific">Populus trichocarpa</name>
    <name type="common">Western balsam poplar</name>
    <name type="synonym">Populus balsamifera subsp. trichocarpa</name>
    <dbReference type="NCBI Taxonomy" id="3694"/>
    <lineage>
        <taxon>Eukaryota</taxon>
        <taxon>Viridiplantae</taxon>
        <taxon>Streptophyta</taxon>
        <taxon>Embryophyta</taxon>
        <taxon>Tracheophyta</taxon>
        <taxon>Spermatophyta</taxon>
        <taxon>Magnoliopsida</taxon>
        <taxon>eudicotyledons</taxon>
        <taxon>Gunneridae</taxon>
        <taxon>Pentapetalae</taxon>
        <taxon>rosids</taxon>
        <taxon>fabids</taxon>
        <taxon>Malpighiales</taxon>
        <taxon>Salicaceae</taxon>
        <taxon>Saliceae</taxon>
        <taxon>Populus</taxon>
    </lineage>
</organism>
<dbReference type="FunFam" id="3.80.10.10:FF:000095">
    <property type="entry name" value="LRR receptor-like serine/threonine-protein kinase GSO1"/>
    <property type="match status" value="2"/>
</dbReference>
<evidence type="ECO:0000256" key="2">
    <source>
        <dbReference type="ARBA" id="ARBA00009592"/>
    </source>
</evidence>
<sequence length="1049" mass="118679">MYVYLYQYLYIYIYIEREREIRKQPIIHQVYATGFCTQKQNIVKIFIPVFLNWVRMETLATVFNLVLLLIVNLVFNGIGADSNLSCIKRERDALLKFKQGLTDDSGQLLSWIGEDCCTWKGVSCSNRTGHVVQLDLRNRQVSFANKTTLRGEINHSLLNLTRLDYLDLSLNNFQGAEIPAFLGSLKNLKYLNLSHASFNGQVSHHLGNLSNLQYLDLSWNYGLKVDTLQWASTLPSLKHLDLSGLKLTKAIDWLESVNMLPSLVELHLSSCSLPHIPLFLQTNFTSLTVLDLNTNYFNSSFPQWLFNFSRIQTLNLRENGFRGSMSSDIGNLNLLAILDLSHNELEGEIPRTLRNLCNLRELDLSLNKFSGEISQPFGSPTSCLQNSLQSLVLETNHLRGSLPDSLGSYKHLVNLNLYSNAFSGPIPASIGRLSSLKLLDLSHNYLNGSVPESVGQLFNLEFLNIHNNSLSGIVSERHFSKLTSLTTLYLYLNSLVLDLRPTWVPPFQIRELALFSCKVGPQFPQWLQTQKNLSTLDMSNTSISDRIPDWFESISSNIVLLDLSLNQIGKNLPKLRKSFDASSRFIYLYSNKFEGPLTPFPSDVIELDVSNNFLRGQIPQDIGNMMPRLTLFHLSSNSLNGNIPVSLCKMGGLRFLDLSENQFSGGIPNCWSKLQHLRVMDLSSNILDDHIPSSLGSLQQLRSLHLRNNSLQGKVPASLEKLKHLHILDLSENVLNGTIPPWIGEGLSSLSVLDVHSNRFQGEIPQELCHLTSLRILSLAHNEMTGTIPSCFHNFTGMIANEFSVEEQWPYGPTIFDDIFGFQSVVYVENLWVYMKGMQLKYTKTLPFLFSIDLSRNRFVGEIPNQLMNLLELRNLNLSRNNFKGQIPWKIGDLRQLQSLDLSRNEISGLIPTSLSQLNFLSALNLSFNKLSGRIPSGNQLQTLDDKSIYAGNSGLCGFPLDDCQEVALPPDEGRPEDEFEILWFYGGMGVGFMTGFVGVSSTLYFKDSWRDELFRLVDKIYNKFRVMIVVSKNHLPRKIYGDRFGGHA</sequence>
<evidence type="ECO:0000256" key="11">
    <source>
        <dbReference type="ARBA" id="ARBA00023180"/>
    </source>
</evidence>
<evidence type="ECO:0000256" key="10">
    <source>
        <dbReference type="ARBA" id="ARBA00023170"/>
    </source>
</evidence>
<keyword evidence="10" id="KW-0675">Receptor</keyword>
<protein>
    <submittedName>
        <fullName evidence="15">Uncharacterized protein</fullName>
    </submittedName>
</protein>
<proteinExistence type="inferred from homology"/>
<keyword evidence="5 12" id="KW-0812">Transmembrane</keyword>
<dbReference type="Pfam" id="PF00560">
    <property type="entry name" value="LRR_1"/>
    <property type="match status" value="6"/>
</dbReference>
<name>B9HWB2_POPTR</name>
<dbReference type="Pfam" id="PF13855">
    <property type="entry name" value="LRR_8"/>
    <property type="match status" value="2"/>
</dbReference>
<keyword evidence="6" id="KW-0732">Signal</keyword>
<dbReference type="FunFam" id="3.80.10.10:FF:000041">
    <property type="entry name" value="LRR receptor-like serine/threonine-protein kinase ERECTA"/>
    <property type="match status" value="1"/>
</dbReference>
<keyword evidence="16" id="KW-1185">Reference proteome</keyword>
<keyword evidence="8 12" id="KW-1133">Transmembrane helix</keyword>
<dbReference type="Pfam" id="PF08263">
    <property type="entry name" value="LRRNT_2"/>
    <property type="match status" value="1"/>
</dbReference>
<evidence type="ECO:0000256" key="7">
    <source>
        <dbReference type="ARBA" id="ARBA00022737"/>
    </source>
</evidence>
<evidence type="ECO:0000256" key="12">
    <source>
        <dbReference type="SAM" id="Phobius"/>
    </source>
</evidence>
<keyword evidence="11" id="KW-0325">Glycoprotein</keyword>
<evidence type="ECO:0000313" key="16">
    <source>
        <dbReference type="Proteomes" id="UP000006729"/>
    </source>
</evidence>
<evidence type="ECO:0000259" key="14">
    <source>
        <dbReference type="Pfam" id="PF23598"/>
    </source>
</evidence>
<dbReference type="InterPro" id="IPR046956">
    <property type="entry name" value="RLP23-like"/>
</dbReference>
<dbReference type="PANTHER" id="PTHR48063:SF112">
    <property type="entry name" value="RECEPTOR LIKE PROTEIN 30-LIKE"/>
    <property type="match status" value="1"/>
</dbReference>
<evidence type="ECO:0000256" key="1">
    <source>
        <dbReference type="ARBA" id="ARBA00004251"/>
    </source>
</evidence>
<dbReference type="Gene3D" id="3.80.10.10">
    <property type="entry name" value="Ribonuclease Inhibitor"/>
    <property type="match status" value="3"/>
</dbReference>
<evidence type="ECO:0000256" key="5">
    <source>
        <dbReference type="ARBA" id="ARBA00022692"/>
    </source>
</evidence>
<dbReference type="STRING" id="3694.B9HWB2"/>
<evidence type="ECO:0000256" key="3">
    <source>
        <dbReference type="ARBA" id="ARBA00022475"/>
    </source>
</evidence>
<keyword evidence="3" id="KW-1003">Cell membrane</keyword>
<dbReference type="FunFam" id="3.80.10.10:FF:000111">
    <property type="entry name" value="LRR receptor-like serine/threonine-protein kinase ERECTA"/>
    <property type="match status" value="1"/>
</dbReference>
<dbReference type="InterPro" id="IPR032675">
    <property type="entry name" value="LRR_dom_sf"/>
</dbReference>
<dbReference type="eggNOG" id="KOG0619">
    <property type="taxonomic scope" value="Eukaryota"/>
</dbReference>
<feature type="transmembrane region" description="Helical" evidence="12">
    <location>
        <begin position="983"/>
        <end position="1006"/>
    </location>
</feature>
<gene>
    <name evidence="15" type="ORF">POPTR_010G106900</name>
</gene>
<evidence type="ECO:0000256" key="4">
    <source>
        <dbReference type="ARBA" id="ARBA00022614"/>
    </source>
</evidence>
<dbReference type="AlphaFoldDB" id="B9HWB2"/>
<dbReference type="Proteomes" id="UP000006729">
    <property type="component" value="Chromosome 10"/>
</dbReference>
<dbReference type="InParanoid" id="B9HWB2"/>
<comment type="subcellular location">
    <subcellularLocation>
        <location evidence="1">Cell membrane</location>
        <topology evidence="1">Single-pass type I membrane protein</topology>
    </subcellularLocation>
</comment>
<dbReference type="InterPro" id="IPR001611">
    <property type="entry name" value="Leu-rich_rpt"/>
</dbReference>
<evidence type="ECO:0000256" key="8">
    <source>
        <dbReference type="ARBA" id="ARBA00022989"/>
    </source>
</evidence>
<keyword evidence="7" id="KW-0677">Repeat</keyword>
<evidence type="ECO:0000256" key="9">
    <source>
        <dbReference type="ARBA" id="ARBA00023136"/>
    </source>
</evidence>